<evidence type="ECO:0000259" key="5">
    <source>
        <dbReference type="SMART" id="SM00848"/>
    </source>
</evidence>
<sequence>MKATTVAVLAVVLLAGMAAAKTRWHQLEGYTFEHYKAEYKKAYATTTEHEYRRQVFEQNLAKIRAHNADTTKTWKEGVNHMSDWTSEEFRRLLGYDQSYGYSKHQPAPTQTRLGMVQLPETVDWRTQGVVTPVKDQGNCGSCWSFGSAQTLESHVAIKTGYLETLSEQNILDCTPNPNECGGTGGCEGGTAELAYDAFAKNGGVQTEWTYPYISWAGKNFECQFDPSKSVINVTGYTKLPSNQYEPLMSAVANLGPIAISVEAIRWQSYEEGVFDGCNQTNPDIDHNVQLVGYGSEDGKDYWLVRNSWTPHWGDHGYIKTVTVCGTCGILFDTVYPTISV</sequence>
<dbReference type="GO" id="GO:0005615">
    <property type="term" value="C:extracellular space"/>
    <property type="evidence" value="ECO:0000318"/>
    <property type="project" value="GO_Central"/>
</dbReference>
<dbReference type="PRINTS" id="PR00705">
    <property type="entry name" value="PAPAIN"/>
</dbReference>
<dbReference type="RefSeq" id="XP_001748864.1">
    <property type="nucleotide sequence ID" value="XM_001748812.1"/>
</dbReference>
<dbReference type="OMA" id="DEMIPSW"/>
<dbReference type="SMART" id="SM00848">
    <property type="entry name" value="Inhibitor_I29"/>
    <property type="match status" value="1"/>
</dbReference>
<feature type="domain" description="Peptidase C1A papain C-terminal" evidence="4">
    <location>
        <begin position="118"/>
        <end position="337"/>
    </location>
</feature>
<protein>
    <submittedName>
        <fullName evidence="6">Uncharacterized protein</fullName>
    </submittedName>
</protein>
<dbReference type="GO" id="GO:0008656">
    <property type="term" value="F:cysteine-type endopeptidase activator activity involved in apoptotic process"/>
    <property type="evidence" value="ECO:0000318"/>
    <property type="project" value="GO_Central"/>
</dbReference>
<evidence type="ECO:0000313" key="6">
    <source>
        <dbReference type="EMBL" id="EDQ86194.1"/>
    </source>
</evidence>
<keyword evidence="7" id="KW-1185">Reference proteome</keyword>
<dbReference type="SUPFAM" id="SSF54001">
    <property type="entry name" value="Cysteine proteinases"/>
    <property type="match status" value="1"/>
</dbReference>
<dbReference type="EMBL" id="CH991567">
    <property type="protein sequence ID" value="EDQ86194.1"/>
    <property type="molecule type" value="Genomic_DNA"/>
</dbReference>
<dbReference type="InterPro" id="IPR013128">
    <property type="entry name" value="Peptidase_C1A"/>
</dbReference>
<dbReference type="STRING" id="81824.A9V824"/>
<evidence type="ECO:0000256" key="1">
    <source>
        <dbReference type="ARBA" id="ARBA00008455"/>
    </source>
</evidence>
<dbReference type="InterPro" id="IPR013201">
    <property type="entry name" value="Prot_inhib_I29"/>
</dbReference>
<feature type="signal peptide" evidence="3">
    <location>
        <begin position="1"/>
        <end position="20"/>
    </location>
</feature>
<proteinExistence type="inferred from homology"/>
<evidence type="ECO:0000256" key="3">
    <source>
        <dbReference type="SAM" id="SignalP"/>
    </source>
</evidence>
<dbReference type="InParanoid" id="A9V824"/>
<dbReference type="InterPro" id="IPR000169">
    <property type="entry name" value="Pept_cys_AS"/>
</dbReference>
<dbReference type="PROSITE" id="PS00139">
    <property type="entry name" value="THIOL_PROTEASE_CYS"/>
    <property type="match status" value="1"/>
</dbReference>
<dbReference type="PANTHER" id="PTHR12411">
    <property type="entry name" value="CYSTEINE PROTEASE FAMILY C1-RELATED"/>
    <property type="match status" value="1"/>
</dbReference>
<comment type="similarity">
    <text evidence="1">Belongs to the peptidase C1 family.</text>
</comment>
<dbReference type="Pfam" id="PF00112">
    <property type="entry name" value="Peptidase_C1"/>
    <property type="match status" value="1"/>
</dbReference>
<evidence type="ECO:0000313" key="7">
    <source>
        <dbReference type="Proteomes" id="UP000001357"/>
    </source>
</evidence>
<accession>A9V824</accession>
<dbReference type="GO" id="GO:0004197">
    <property type="term" value="F:cysteine-type endopeptidase activity"/>
    <property type="evidence" value="ECO:0000318"/>
    <property type="project" value="GO_Central"/>
</dbReference>
<dbReference type="KEGG" id="mbr:MONBRDRAFT_33873"/>
<reference evidence="6 7" key="1">
    <citation type="journal article" date="2008" name="Nature">
        <title>The genome of the choanoflagellate Monosiga brevicollis and the origin of metazoans.</title>
        <authorList>
            <consortium name="JGI Sequencing"/>
            <person name="King N."/>
            <person name="Westbrook M.J."/>
            <person name="Young S.L."/>
            <person name="Kuo A."/>
            <person name="Abedin M."/>
            <person name="Chapman J."/>
            <person name="Fairclough S."/>
            <person name="Hellsten U."/>
            <person name="Isogai Y."/>
            <person name="Letunic I."/>
            <person name="Marr M."/>
            <person name="Pincus D."/>
            <person name="Putnam N."/>
            <person name="Rokas A."/>
            <person name="Wright K.J."/>
            <person name="Zuzow R."/>
            <person name="Dirks W."/>
            <person name="Good M."/>
            <person name="Goodstein D."/>
            <person name="Lemons D."/>
            <person name="Li W."/>
            <person name="Lyons J.B."/>
            <person name="Morris A."/>
            <person name="Nichols S."/>
            <person name="Richter D.J."/>
            <person name="Salamov A."/>
            <person name="Bork P."/>
            <person name="Lim W.A."/>
            <person name="Manning G."/>
            <person name="Miller W.T."/>
            <person name="McGinnis W."/>
            <person name="Shapiro H."/>
            <person name="Tjian R."/>
            <person name="Grigoriev I.V."/>
            <person name="Rokhsar D."/>
        </authorList>
    </citation>
    <scope>NUCLEOTIDE SEQUENCE [LARGE SCALE GENOMIC DNA]</scope>
    <source>
        <strain evidence="7">MX1 / ATCC 50154</strain>
    </source>
</reference>
<dbReference type="InterPro" id="IPR000668">
    <property type="entry name" value="Peptidase_C1A_C"/>
</dbReference>
<dbReference type="GeneID" id="5894147"/>
<feature type="chain" id="PRO_5018719306" evidence="3">
    <location>
        <begin position="21"/>
        <end position="340"/>
    </location>
</feature>
<dbReference type="GO" id="GO:0005764">
    <property type="term" value="C:lysosome"/>
    <property type="evidence" value="ECO:0000318"/>
    <property type="project" value="GO_Central"/>
</dbReference>
<dbReference type="InterPro" id="IPR038765">
    <property type="entry name" value="Papain-like_cys_pep_sf"/>
</dbReference>
<keyword evidence="3" id="KW-0732">Signal</keyword>
<name>A9V824_MONBE</name>
<feature type="domain" description="Cathepsin propeptide inhibitor" evidence="5">
    <location>
        <begin position="32"/>
        <end position="89"/>
    </location>
</feature>
<dbReference type="FunFam" id="3.90.70.10:FF:000332">
    <property type="entry name" value="Cathepsin L1"/>
    <property type="match status" value="1"/>
</dbReference>
<dbReference type="AlphaFoldDB" id="A9V824"/>
<dbReference type="eggNOG" id="KOG1543">
    <property type="taxonomic scope" value="Eukaryota"/>
</dbReference>
<organism evidence="6 7">
    <name type="scientific">Monosiga brevicollis</name>
    <name type="common">Choanoflagellate</name>
    <dbReference type="NCBI Taxonomy" id="81824"/>
    <lineage>
        <taxon>Eukaryota</taxon>
        <taxon>Choanoflagellata</taxon>
        <taxon>Craspedida</taxon>
        <taxon>Salpingoecidae</taxon>
        <taxon>Monosiga</taxon>
    </lineage>
</organism>
<dbReference type="Gene3D" id="3.90.70.10">
    <property type="entry name" value="Cysteine proteinases"/>
    <property type="match status" value="1"/>
</dbReference>
<evidence type="ECO:0000259" key="4">
    <source>
        <dbReference type="SMART" id="SM00645"/>
    </source>
</evidence>
<dbReference type="CDD" id="cd02248">
    <property type="entry name" value="Peptidase_C1A"/>
    <property type="match status" value="1"/>
</dbReference>
<dbReference type="Pfam" id="PF08246">
    <property type="entry name" value="Inhibitor_I29"/>
    <property type="match status" value="1"/>
</dbReference>
<gene>
    <name evidence="6" type="ORF">MONBRDRAFT_33873</name>
</gene>
<keyword evidence="2" id="KW-1015">Disulfide bond</keyword>
<dbReference type="SMART" id="SM00645">
    <property type="entry name" value="Pept_C1"/>
    <property type="match status" value="1"/>
</dbReference>
<dbReference type="Proteomes" id="UP000001357">
    <property type="component" value="Unassembled WGS sequence"/>
</dbReference>
<evidence type="ECO:0000256" key="2">
    <source>
        <dbReference type="ARBA" id="ARBA00023157"/>
    </source>
</evidence>
<dbReference type="InterPro" id="IPR039417">
    <property type="entry name" value="Peptidase_C1A_papain-like"/>
</dbReference>
<dbReference type="GO" id="GO:2001235">
    <property type="term" value="P:positive regulation of apoptotic signaling pathway"/>
    <property type="evidence" value="ECO:0000318"/>
    <property type="project" value="GO_Central"/>
</dbReference>
<dbReference type="GO" id="GO:0006955">
    <property type="term" value="P:immune response"/>
    <property type="evidence" value="ECO:0000318"/>
    <property type="project" value="GO_Central"/>
</dbReference>
<dbReference type="GO" id="GO:0051603">
    <property type="term" value="P:proteolysis involved in protein catabolic process"/>
    <property type="evidence" value="ECO:0000318"/>
    <property type="project" value="GO_Central"/>
</dbReference>